<feature type="transmembrane region" description="Helical" evidence="7">
    <location>
        <begin position="146"/>
        <end position="170"/>
    </location>
</feature>
<keyword evidence="7" id="KW-0813">Transport</keyword>
<organism evidence="9 10">
    <name type="scientific">Microvirga guangxiensis</name>
    <dbReference type="NCBI Taxonomy" id="549386"/>
    <lineage>
        <taxon>Bacteria</taxon>
        <taxon>Pseudomonadati</taxon>
        <taxon>Pseudomonadota</taxon>
        <taxon>Alphaproteobacteria</taxon>
        <taxon>Hyphomicrobiales</taxon>
        <taxon>Methylobacteriaceae</taxon>
        <taxon>Microvirga</taxon>
    </lineage>
</organism>
<evidence type="ECO:0000313" key="9">
    <source>
        <dbReference type="EMBL" id="SCZ13180.1"/>
    </source>
</evidence>
<reference evidence="9 10" key="1">
    <citation type="submission" date="2016-10" db="EMBL/GenBank/DDBJ databases">
        <authorList>
            <person name="de Groot N.N."/>
        </authorList>
    </citation>
    <scope>NUCLEOTIDE SEQUENCE [LARGE SCALE GENOMIC DNA]</scope>
    <source>
        <strain evidence="9 10">CGMCC 1.7666</strain>
    </source>
</reference>
<keyword evidence="2" id="KW-1003">Cell membrane</keyword>
<comment type="subcellular location">
    <subcellularLocation>
        <location evidence="1 7">Cell inner membrane</location>
        <topology evidence="1 7">Multi-pass membrane protein</topology>
    </subcellularLocation>
</comment>
<evidence type="ECO:0000256" key="3">
    <source>
        <dbReference type="ARBA" id="ARBA00022519"/>
    </source>
</evidence>
<evidence type="ECO:0000256" key="1">
    <source>
        <dbReference type="ARBA" id="ARBA00004429"/>
    </source>
</evidence>
<feature type="transmembrane region" description="Helical" evidence="7">
    <location>
        <begin position="372"/>
        <end position="391"/>
    </location>
</feature>
<comment type="similarity">
    <text evidence="7">Belongs to the TRAP transporter large permease family.</text>
</comment>
<evidence type="ECO:0000259" key="8">
    <source>
        <dbReference type="Pfam" id="PF06808"/>
    </source>
</evidence>
<evidence type="ECO:0000313" key="10">
    <source>
        <dbReference type="Proteomes" id="UP000199569"/>
    </source>
</evidence>
<sequence>MLASWGLGNPELGVLMLGLFVVFIMFGFPIAFTLMALGFGFGYMAMGDIVFALVVQRSYSVMTNDTLVAIPLFVFMGYIIERANILDRLFYSIQIAVGGIPGSLAVATLLTCALFATATGIVGAVVTLMGLLAYPAMLRAGYDTRLASGVVCAGGCLGILIPPSVMLILYGATAGVSVPKLYAGALFPGLMLAALYMIYVIVRCALNPSLAPKLPPEQRKVPLVKVIWSLATSFFPLSLLILSVLGAIFFGIATPTEAAAVGALGSLLLAAAYRSLSFAKLRESVILTARTSAMVCWLFVGSFIFSSIFAFLGGHQPIENFVTHLNLSPFWFLILTQAIIFVLGWPLEWTEIVVIFVPIFLPLLDNFGIDPIFFGVLIALNIQTSFLSPPVAMAPFYLKGIAPPHVSINEIFAGVLPFLFLVIVAMAMFYIFPQLGLWLPGYLYG</sequence>
<name>A0A1G5LLS1_9HYPH</name>
<feature type="transmembrane region" description="Helical" evidence="7">
    <location>
        <begin position="227"/>
        <end position="252"/>
    </location>
</feature>
<feature type="transmembrane region" description="Helical" evidence="7">
    <location>
        <begin position="182"/>
        <end position="206"/>
    </location>
</feature>
<dbReference type="GO" id="GO:0022857">
    <property type="term" value="F:transmembrane transporter activity"/>
    <property type="evidence" value="ECO:0007669"/>
    <property type="project" value="UniProtKB-UniRule"/>
</dbReference>
<feature type="transmembrane region" description="Helical" evidence="7">
    <location>
        <begin position="89"/>
        <end position="107"/>
    </location>
</feature>
<evidence type="ECO:0000256" key="6">
    <source>
        <dbReference type="ARBA" id="ARBA00023136"/>
    </source>
</evidence>
<dbReference type="EMBL" id="FMVJ01000020">
    <property type="protein sequence ID" value="SCZ13180.1"/>
    <property type="molecule type" value="Genomic_DNA"/>
</dbReference>
<dbReference type="PIRSF" id="PIRSF006066">
    <property type="entry name" value="HI0050"/>
    <property type="match status" value="1"/>
</dbReference>
<feature type="domain" description="TRAP C4-dicarboxylate transport system permease DctM subunit" evidence="8">
    <location>
        <begin position="17"/>
        <end position="435"/>
    </location>
</feature>
<comment type="function">
    <text evidence="7">Part of the tripartite ATP-independent periplasmic (TRAP) transport system.</text>
</comment>
<keyword evidence="6 7" id="KW-0472">Membrane</keyword>
<protein>
    <recommendedName>
        <fullName evidence="7">TRAP transporter large permease protein</fullName>
    </recommendedName>
</protein>
<dbReference type="STRING" id="549386.SAMN02927923_04424"/>
<dbReference type="Pfam" id="PF06808">
    <property type="entry name" value="DctM"/>
    <property type="match status" value="1"/>
</dbReference>
<feature type="transmembrane region" description="Helical" evidence="7">
    <location>
        <begin position="113"/>
        <end position="134"/>
    </location>
</feature>
<feature type="transmembrane region" description="Helical" evidence="7">
    <location>
        <begin position="330"/>
        <end position="360"/>
    </location>
</feature>
<accession>A0A1G5LLS1</accession>
<dbReference type="PANTHER" id="PTHR33362">
    <property type="entry name" value="SIALIC ACID TRAP TRANSPORTER PERMEASE PROTEIN SIAT-RELATED"/>
    <property type="match status" value="1"/>
</dbReference>
<proteinExistence type="inferred from homology"/>
<dbReference type="InterPro" id="IPR010656">
    <property type="entry name" value="DctM"/>
</dbReference>
<keyword evidence="3 7" id="KW-0997">Cell inner membrane</keyword>
<keyword evidence="5 7" id="KW-1133">Transmembrane helix</keyword>
<dbReference type="PANTHER" id="PTHR33362:SF7">
    <property type="entry name" value="SLL1103 PROTEIN"/>
    <property type="match status" value="1"/>
</dbReference>
<feature type="transmembrane region" description="Helical" evidence="7">
    <location>
        <begin position="411"/>
        <end position="432"/>
    </location>
</feature>
<dbReference type="InterPro" id="IPR004681">
    <property type="entry name" value="TRAP_DctM"/>
</dbReference>
<dbReference type="NCBIfam" id="TIGR00786">
    <property type="entry name" value="dctM"/>
    <property type="match status" value="1"/>
</dbReference>
<dbReference type="AlphaFoldDB" id="A0A1G5LLS1"/>
<feature type="transmembrane region" description="Helical" evidence="7">
    <location>
        <begin position="258"/>
        <end position="276"/>
    </location>
</feature>
<keyword evidence="10" id="KW-1185">Reference proteome</keyword>
<evidence type="ECO:0000256" key="7">
    <source>
        <dbReference type="RuleBase" id="RU369079"/>
    </source>
</evidence>
<comment type="subunit">
    <text evidence="7">The complex comprises the extracytoplasmic solute receptor protein and the two transmembrane proteins.</text>
</comment>
<evidence type="ECO:0000256" key="5">
    <source>
        <dbReference type="ARBA" id="ARBA00022989"/>
    </source>
</evidence>
<feature type="transmembrane region" description="Helical" evidence="7">
    <location>
        <begin position="61"/>
        <end position="80"/>
    </location>
</feature>
<feature type="transmembrane region" description="Helical" evidence="7">
    <location>
        <begin position="12"/>
        <end position="41"/>
    </location>
</feature>
<dbReference type="Proteomes" id="UP000199569">
    <property type="component" value="Unassembled WGS sequence"/>
</dbReference>
<dbReference type="RefSeq" id="WP_091139591.1">
    <property type="nucleotide sequence ID" value="NZ_FMVJ01000020.1"/>
</dbReference>
<dbReference type="GO" id="GO:0005886">
    <property type="term" value="C:plasma membrane"/>
    <property type="evidence" value="ECO:0007669"/>
    <property type="project" value="UniProtKB-SubCell"/>
</dbReference>
<gene>
    <name evidence="9" type="ORF">SAMN02927923_04424</name>
</gene>
<evidence type="ECO:0000256" key="4">
    <source>
        <dbReference type="ARBA" id="ARBA00022692"/>
    </source>
</evidence>
<dbReference type="OrthoDB" id="7339120at2"/>
<keyword evidence="4 7" id="KW-0812">Transmembrane</keyword>
<feature type="transmembrane region" description="Helical" evidence="7">
    <location>
        <begin position="297"/>
        <end position="318"/>
    </location>
</feature>
<evidence type="ECO:0000256" key="2">
    <source>
        <dbReference type="ARBA" id="ARBA00022475"/>
    </source>
</evidence>